<dbReference type="InterPro" id="IPR000394">
    <property type="entry name" value="RNA_pol_sigma_54"/>
</dbReference>
<dbReference type="GO" id="GO:0016987">
    <property type="term" value="F:sigma factor activity"/>
    <property type="evidence" value="ECO:0007669"/>
    <property type="project" value="InterPro"/>
</dbReference>
<accession>A0A9D1UGL6</accession>
<dbReference type="AlphaFoldDB" id="A0A9D1UGL6"/>
<sequence>MDKARQKLKQVQRQRLSPVQRLCGQLLEIPLQDLDLRIAKEQENNPYLESESS</sequence>
<comment type="caution">
    <text evidence="1">The sequence shown here is derived from an EMBL/GenBank/DDBJ whole genome shotgun (WGS) entry which is preliminary data.</text>
</comment>
<dbReference type="GO" id="GO:0001216">
    <property type="term" value="F:DNA-binding transcription activator activity"/>
    <property type="evidence" value="ECO:0007669"/>
    <property type="project" value="InterPro"/>
</dbReference>
<evidence type="ECO:0000313" key="2">
    <source>
        <dbReference type="Proteomes" id="UP000824267"/>
    </source>
</evidence>
<dbReference type="EMBL" id="DXGG01000077">
    <property type="protein sequence ID" value="HIW87089.1"/>
    <property type="molecule type" value="Genomic_DNA"/>
</dbReference>
<proteinExistence type="predicted"/>
<dbReference type="Proteomes" id="UP000824267">
    <property type="component" value="Unassembled WGS sequence"/>
</dbReference>
<name>A0A9D1UGL6_9BACT</name>
<feature type="non-terminal residue" evidence="1">
    <location>
        <position position="53"/>
    </location>
</feature>
<reference evidence="1" key="2">
    <citation type="submission" date="2021-04" db="EMBL/GenBank/DDBJ databases">
        <authorList>
            <person name="Gilroy R."/>
        </authorList>
    </citation>
    <scope>NUCLEOTIDE SEQUENCE</scope>
    <source>
        <strain evidence="1">Gambia16-930</strain>
    </source>
</reference>
<evidence type="ECO:0000313" key="1">
    <source>
        <dbReference type="EMBL" id="HIW87089.1"/>
    </source>
</evidence>
<reference evidence="1" key="1">
    <citation type="journal article" date="2021" name="PeerJ">
        <title>Extensive microbial diversity within the chicken gut microbiome revealed by metagenomics and culture.</title>
        <authorList>
            <person name="Gilroy R."/>
            <person name="Ravi A."/>
            <person name="Getino M."/>
            <person name="Pursley I."/>
            <person name="Horton D.L."/>
            <person name="Alikhan N.F."/>
            <person name="Baker D."/>
            <person name="Gharbi K."/>
            <person name="Hall N."/>
            <person name="Watson M."/>
            <person name="Adriaenssens E.M."/>
            <person name="Foster-Nyarko E."/>
            <person name="Jarju S."/>
            <person name="Secka A."/>
            <person name="Antonio M."/>
            <person name="Oren A."/>
            <person name="Chaudhuri R.R."/>
            <person name="La Ragione R."/>
            <person name="Hildebrand F."/>
            <person name="Pallen M.J."/>
        </authorList>
    </citation>
    <scope>NUCLEOTIDE SEQUENCE</scope>
    <source>
        <strain evidence="1">Gambia16-930</strain>
    </source>
</reference>
<gene>
    <name evidence="1" type="ORF">IAC47_02310</name>
</gene>
<organism evidence="1 2">
    <name type="scientific">Candidatus Onthomorpha intestinigallinarum</name>
    <dbReference type="NCBI Taxonomy" id="2840880"/>
    <lineage>
        <taxon>Bacteria</taxon>
        <taxon>Pseudomonadati</taxon>
        <taxon>Bacteroidota</taxon>
        <taxon>Bacteroidia</taxon>
        <taxon>Bacteroidales</taxon>
        <taxon>Candidatus Onthomorpha</taxon>
    </lineage>
</organism>
<dbReference type="Pfam" id="PF00309">
    <property type="entry name" value="Sigma54_AID"/>
    <property type="match status" value="1"/>
</dbReference>
<protein>
    <recommendedName>
        <fullName evidence="3">RNA polymerase sigma-54 factor</fullName>
    </recommendedName>
</protein>
<evidence type="ECO:0008006" key="3">
    <source>
        <dbReference type="Google" id="ProtNLM"/>
    </source>
</evidence>